<evidence type="ECO:0000256" key="2">
    <source>
        <dbReference type="ARBA" id="ARBA00006565"/>
    </source>
</evidence>
<feature type="transmembrane region" description="Helical" evidence="7">
    <location>
        <begin position="165"/>
        <end position="185"/>
    </location>
</feature>
<feature type="compositionally biased region" description="Basic and acidic residues" evidence="6">
    <location>
        <begin position="14"/>
        <end position="29"/>
    </location>
</feature>
<dbReference type="PANTHER" id="PTHR21324:SF2">
    <property type="entry name" value="EG:22E5.9 PROTEIN"/>
    <property type="match status" value="1"/>
</dbReference>
<evidence type="ECO:0000259" key="8">
    <source>
        <dbReference type="Pfam" id="PF10277"/>
    </source>
</evidence>
<evidence type="ECO:0000313" key="9">
    <source>
        <dbReference type="EMBL" id="WAR03710.1"/>
    </source>
</evidence>
<evidence type="ECO:0000256" key="5">
    <source>
        <dbReference type="ARBA" id="ARBA00023136"/>
    </source>
</evidence>
<evidence type="ECO:0000313" key="10">
    <source>
        <dbReference type="Proteomes" id="UP001164746"/>
    </source>
</evidence>
<dbReference type="PANTHER" id="PTHR21324">
    <property type="entry name" value="FASTING-INDUCIBLE INTEGRAL MEMBRANE PROTEIN TM6P1-RELATED"/>
    <property type="match status" value="1"/>
</dbReference>
<comment type="subcellular location">
    <subcellularLocation>
        <location evidence="1">Endomembrane system</location>
        <topology evidence="1">Multi-pass membrane protein</topology>
    </subcellularLocation>
</comment>
<keyword evidence="4 7" id="KW-1133">Transmembrane helix</keyword>
<name>A0ABY7E134_MYAAR</name>
<feature type="transmembrane region" description="Helical" evidence="7">
    <location>
        <begin position="220"/>
        <end position="243"/>
    </location>
</feature>
<comment type="similarity">
    <text evidence="2">Belongs to the DRAM/TMEM150 family.</text>
</comment>
<feature type="transmembrane region" description="Helical" evidence="7">
    <location>
        <begin position="136"/>
        <end position="153"/>
    </location>
</feature>
<evidence type="ECO:0000256" key="1">
    <source>
        <dbReference type="ARBA" id="ARBA00004127"/>
    </source>
</evidence>
<feature type="transmembrane region" description="Helical" evidence="7">
    <location>
        <begin position="93"/>
        <end position="115"/>
    </location>
</feature>
<evidence type="ECO:0000256" key="3">
    <source>
        <dbReference type="ARBA" id="ARBA00022692"/>
    </source>
</evidence>
<evidence type="ECO:0000256" key="6">
    <source>
        <dbReference type="SAM" id="MobiDB-lite"/>
    </source>
</evidence>
<feature type="domain" description="CWH43-like N-terminal" evidence="8">
    <location>
        <begin position="46"/>
        <end position="248"/>
    </location>
</feature>
<dbReference type="InterPro" id="IPR019402">
    <property type="entry name" value="CWH43_N"/>
</dbReference>
<feature type="transmembrane region" description="Helical" evidence="7">
    <location>
        <begin position="46"/>
        <end position="73"/>
    </location>
</feature>
<keyword evidence="3 7" id="KW-0812">Transmembrane</keyword>
<dbReference type="Proteomes" id="UP001164746">
    <property type="component" value="Chromosome 4"/>
</dbReference>
<organism evidence="9 10">
    <name type="scientific">Mya arenaria</name>
    <name type="common">Soft-shell clam</name>
    <dbReference type="NCBI Taxonomy" id="6604"/>
    <lineage>
        <taxon>Eukaryota</taxon>
        <taxon>Metazoa</taxon>
        <taxon>Spiralia</taxon>
        <taxon>Lophotrochozoa</taxon>
        <taxon>Mollusca</taxon>
        <taxon>Bivalvia</taxon>
        <taxon>Autobranchia</taxon>
        <taxon>Heteroconchia</taxon>
        <taxon>Euheterodonta</taxon>
        <taxon>Imparidentia</taxon>
        <taxon>Neoheterodontei</taxon>
        <taxon>Myida</taxon>
        <taxon>Myoidea</taxon>
        <taxon>Myidae</taxon>
        <taxon>Mya</taxon>
    </lineage>
</organism>
<proteinExistence type="inferred from homology"/>
<sequence>MVSITTEGDSFLENEDKLESSAESRRTDEPPGVMSILCLVALKRRLWLLPILTSGWLFSSFWTSYAIAVSYNHTEADFPYISHTAIEAPERCVFGQMVNIGAVMLGMNVILRYLFVKKFLLCKGTAGTDRWFRVNLAGLCLGIASAFGLSMVANFQTQVQRVPHYIGAFFAFGFGTVYCWVQSALTYKVHYTFKGKRVLAALQFTNSIVMTLLLDTLRAVYLTSTITEWLLALSVLTFTLTFAPDFRNMRVDDPKIFLEETYERKHSSLDLKDLNSNKNGVTVIADAKISNDDLKNGDVVQVDGVDNMV</sequence>
<dbReference type="InterPro" id="IPR050911">
    <property type="entry name" value="DRAM/TMEM150_Autophagy_Mod"/>
</dbReference>
<evidence type="ECO:0000256" key="4">
    <source>
        <dbReference type="ARBA" id="ARBA00022989"/>
    </source>
</evidence>
<keyword evidence="10" id="KW-1185">Reference proteome</keyword>
<accession>A0ABY7E134</accession>
<protein>
    <submittedName>
        <fullName evidence="9">T15BA-like protein</fullName>
    </submittedName>
</protein>
<evidence type="ECO:0000256" key="7">
    <source>
        <dbReference type="SAM" id="Phobius"/>
    </source>
</evidence>
<dbReference type="EMBL" id="CP111015">
    <property type="protein sequence ID" value="WAR03710.1"/>
    <property type="molecule type" value="Genomic_DNA"/>
</dbReference>
<keyword evidence="5 7" id="KW-0472">Membrane</keyword>
<gene>
    <name evidence="9" type="ORF">MAR_010268</name>
</gene>
<reference evidence="9" key="1">
    <citation type="submission" date="2022-11" db="EMBL/GenBank/DDBJ databases">
        <title>Centuries of genome instability and evolution in soft-shell clam transmissible cancer (bioRxiv).</title>
        <authorList>
            <person name="Hart S.F.M."/>
            <person name="Yonemitsu M.A."/>
            <person name="Giersch R.M."/>
            <person name="Beal B.F."/>
            <person name="Arriagada G."/>
            <person name="Davis B.W."/>
            <person name="Ostrander E.A."/>
            <person name="Goff S.P."/>
            <person name="Metzger M.J."/>
        </authorList>
    </citation>
    <scope>NUCLEOTIDE SEQUENCE</scope>
    <source>
        <strain evidence="9">MELC-2E11</strain>
        <tissue evidence="9">Siphon/mantle</tissue>
    </source>
</reference>
<dbReference type="Pfam" id="PF10277">
    <property type="entry name" value="Frag1"/>
    <property type="match status" value="1"/>
</dbReference>
<feature type="region of interest" description="Disordered" evidence="6">
    <location>
        <begin position="1"/>
        <end position="29"/>
    </location>
</feature>